<evidence type="ECO:0000313" key="3">
    <source>
        <dbReference type="Proteomes" id="UP000010473"/>
    </source>
</evidence>
<keyword evidence="2" id="KW-0614">Plasmid</keyword>
<name>K9XZX8_STAC7</name>
<feature type="transmembrane region" description="Helical" evidence="1">
    <location>
        <begin position="527"/>
        <end position="546"/>
    </location>
</feature>
<dbReference type="RefSeq" id="WP_015211966.1">
    <property type="nucleotide sequence ID" value="NC_019765.1"/>
</dbReference>
<dbReference type="AlphaFoldDB" id="K9XZX8"/>
<feature type="transmembrane region" description="Helical" evidence="1">
    <location>
        <begin position="553"/>
        <end position="574"/>
    </location>
</feature>
<protein>
    <recommendedName>
        <fullName evidence="4">CHAT domain-containing protein</fullName>
    </recommendedName>
</protein>
<dbReference type="HOGENOM" id="CLU_467606_0_0_3"/>
<keyword evidence="1" id="KW-0812">Transmembrane</keyword>
<feature type="transmembrane region" description="Helical" evidence="1">
    <location>
        <begin position="495"/>
        <end position="515"/>
    </location>
</feature>
<accession>K9XZX8</accession>
<sequence>MSYFLEFSNDDGFRAGHNYPEGEVFRVSLKKISPISEEIKKGTLAKNFQLSSNSKSFFAYLQEWKQAIENFRRHQDSKCYAAVTSTQIPSDTLMKMADAVNLASHNLINGMLNWIRHFGNLNSILSYLYDDIIQAYQQDRNRNFCIYIQTDSIDLRQLPWQQAIKQLIRQEAYTQGQNISNLNLSVNFISRFNSGLINQFQRIEFNNTPVRLLTVIGSEIDQSKVNTTIECLKSNNREWLNVIAYRPKKIKELYDKICQDNFDILAFIGHSRTINPDPNNNLNPIGVFDFSSNESFTLKKLENALNTINPSKHKLIIFNSCQSLGFARDLISTLGINNVSCIAYKEVVPDITALDILRELLTQLRHYKNLNMALLKTQLRIFPTEENDGAYAAWFPVICHSGGQGIPLISININNQIQQYNNQIQQYKAFKLTFIKLFFVYINTRRKPIDIIVNRIINLTNTSFPIWILLLMGGYFIISLMFVDRLINLEEQMFIVKTILLFIIFTAILFISYFIRSNWRNINKYLRFLNIIFFVIINIFLVHFLIKPDRVELILLIFKVFISTLFFGMLSAMIKNLRSRAIN</sequence>
<evidence type="ECO:0000313" key="2">
    <source>
        <dbReference type="EMBL" id="AFZ38058.1"/>
    </source>
</evidence>
<gene>
    <name evidence="2" type="ordered locus">Sta7437_4600</name>
</gene>
<dbReference type="Proteomes" id="UP000010473">
    <property type="component" value="Plasmid pSTA7437.01"/>
</dbReference>
<keyword evidence="1" id="KW-1133">Transmembrane helix</keyword>
<dbReference type="EMBL" id="CP003654">
    <property type="protein sequence ID" value="AFZ38058.1"/>
    <property type="molecule type" value="Genomic_DNA"/>
</dbReference>
<dbReference type="KEGG" id="scs:Sta7437_4600"/>
<feature type="transmembrane region" description="Helical" evidence="1">
    <location>
        <begin position="464"/>
        <end position="483"/>
    </location>
</feature>
<evidence type="ECO:0008006" key="4">
    <source>
        <dbReference type="Google" id="ProtNLM"/>
    </source>
</evidence>
<proteinExistence type="predicted"/>
<organism evidence="2 3">
    <name type="scientific">Stanieria cyanosphaera (strain ATCC 29371 / PCC 7437)</name>
    <dbReference type="NCBI Taxonomy" id="111780"/>
    <lineage>
        <taxon>Bacteria</taxon>
        <taxon>Bacillati</taxon>
        <taxon>Cyanobacteriota</taxon>
        <taxon>Cyanophyceae</taxon>
        <taxon>Pleurocapsales</taxon>
        <taxon>Dermocarpellaceae</taxon>
        <taxon>Stanieria</taxon>
    </lineage>
</organism>
<geneLocation type="plasmid" evidence="2 3">
    <name>pSTA7437.01</name>
</geneLocation>
<evidence type="ECO:0000256" key="1">
    <source>
        <dbReference type="SAM" id="Phobius"/>
    </source>
</evidence>
<reference evidence="3" key="1">
    <citation type="journal article" date="2013" name="Proc. Natl. Acad. Sci. U.S.A.">
        <title>Improving the coverage of the cyanobacterial phylum using diversity-driven genome sequencing.</title>
        <authorList>
            <person name="Shih P.M."/>
            <person name="Wu D."/>
            <person name="Latifi A."/>
            <person name="Axen S.D."/>
            <person name="Fewer D.P."/>
            <person name="Talla E."/>
            <person name="Calteau A."/>
            <person name="Cai F."/>
            <person name="Tandeau de Marsac N."/>
            <person name="Rippka R."/>
            <person name="Herdman M."/>
            <person name="Sivonen K."/>
            <person name="Coursin T."/>
            <person name="Laurent T."/>
            <person name="Goodwin L."/>
            <person name="Nolan M."/>
            <person name="Davenport K.W."/>
            <person name="Han C.S."/>
            <person name="Rubin E.M."/>
            <person name="Eisen J.A."/>
            <person name="Woyke T."/>
            <person name="Gugger M."/>
            <person name="Kerfeld C.A."/>
        </authorList>
    </citation>
    <scope>NUCLEOTIDE SEQUENCE [LARGE SCALE GENOMIC DNA]</scope>
    <source>
        <strain evidence="3">ATCC 29371 / PCC 7437</strain>
        <plasmid evidence="3">Plasmid pSTA7437.01</plasmid>
    </source>
</reference>
<keyword evidence="1" id="KW-0472">Membrane</keyword>
<dbReference type="OrthoDB" id="444941at2"/>
<keyword evidence="3" id="KW-1185">Reference proteome</keyword>